<proteinExistence type="predicted"/>
<dbReference type="AlphaFoldDB" id="A0A0A9F473"/>
<evidence type="ECO:0000313" key="1">
    <source>
        <dbReference type="EMBL" id="JAE04956.1"/>
    </source>
</evidence>
<reference evidence="1" key="2">
    <citation type="journal article" date="2015" name="Data Brief">
        <title>Shoot transcriptome of the giant reed, Arundo donax.</title>
        <authorList>
            <person name="Barrero R.A."/>
            <person name="Guerrero F.D."/>
            <person name="Moolhuijzen P."/>
            <person name="Goolsby J.A."/>
            <person name="Tidwell J."/>
            <person name="Bellgard S.E."/>
            <person name="Bellgard M.I."/>
        </authorList>
    </citation>
    <scope>NUCLEOTIDE SEQUENCE</scope>
    <source>
        <tissue evidence="1">Shoot tissue taken approximately 20 cm above the soil surface</tissue>
    </source>
</reference>
<reference evidence="1" key="1">
    <citation type="submission" date="2014-09" db="EMBL/GenBank/DDBJ databases">
        <authorList>
            <person name="Magalhaes I.L.F."/>
            <person name="Oliveira U."/>
            <person name="Santos F.R."/>
            <person name="Vidigal T.H.D.A."/>
            <person name="Brescovit A.D."/>
            <person name="Santos A.J."/>
        </authorList>
    </citation>
    <scope>NUCLEOTIDE SEQUENCE</scope>
    <source>
        <tissue evidence="1">Shoot tissue taken approximately 20 cm above the soil surface</tissue>
    </source>
</reference>
<sequence>MRQTNKSSSMVSKNKKLGVWHQWLPAKKSVETKANKEEECRGRALRICSEHEISMCWGSLQAMTRSQRLS</sequence>
<organism evidence="1">
    <name type="scientific">Arundo donax</name>
    <name type="common">Giant reed</name>
    <name type="synonym">Donax arundinaceus</name>
    <dbReference type="NCBI Taxonomy" id="35708"/>
    <lineage>
        <taxon>Eukaryota</taxon>
        <taxon>Viridiplantae</taxon>
        <taxon>Streptophyta</taxon>
        <taxon>Embryophyta</taxon>
        <taxon>Tracheophyta</taxon>
        <taxon>Spermatophyta</taxon>
        <taxon>Magnoliopsida</taxon>
        <taxon>Liliopsida</taxon>
        <taxon>Poales</taxon>
        <taxon>Poaceae</taxon>
        <taxon>PACMAD clade</taxon>
        <taxon>Arundinoideae</taxon>
        <taxon>Arundineae</taxon>
        <taxon>Arundo</taxon>
    </lineage>
</organism>
<protein>
    <submittedName>
        <fullName evidence="1">Uncharacterized protein</fullName>
    </submittedName>
</protein>
<dbReference type="EMBL" id="GBRH01192940">
    <property type="protein sequence ID" value="JAE04956.1"/>
    <property type="molecule type" value="Transcribed_RNA"/>
</dbReference>
<name>A0A0A9F473_ARUDO</name>
<accession>A0A0A9F473</accession>